<name>A0A8S9GD74_BRACR</name>
<evidence type="ECO:0000313" key="1">
    <source>
        <dbReference type="EMBL" id="KAF2544075.1"/>
    </source>
</evidence>
<proteinExistence type="predicted"/>
<dbReference type="Proteomes" id="UP000712281">
    <property type="component" value="Unassembled WGS sequence"/>
</dbReference>
<reference evidence="1" key="1">
    <citation type="submission" date="2019-12" db="EMBL/GenBank/DDBJ databases">
        <title>Genome sequencing and annotation of Brassica cretica.</title>
        <authorList>
            <person name="Studholme D.J."/>
            <person name="Sarris P.F."/>
        </authorList>
    </citation>
    <scope>NUCLEOTIDE SEQUENCE</scope>
    <source>
        <strain evidence="1">PFS-001/15</strain>
        <tissue evidence="1">Leaf</tissue>
    </source>
</reference>
<dbReference type="EMBL" id="QGKW02002005">
    <property type="protein sequence ID" value="KAF2544075.1"/>
    <property type="molecule type" value="Genomic_DNA"/>
</dbReference>
<comment type="caution">
    <text evidence="1">The sequence shown here is derived from an EMBL/GenBank/DDBJ whole genome shotgun (WGS) entry which is preliminary data.</text>
</comment>
<protein>
    <submittedName>
        <fullName evidence="1">Uncharacterized protein</fullName>
    </submittedName>
</protein>
<sequence>MVVRIRNDPEVSIKISKDLRKADVDNHRWSGTGHAKEPWSARIKQSSQDWTETGKLVSTVGESSVLAKVCVQTPRDCSENKVLWTAEFEDKFIPGGKTCSIPIPRSELDQSKDGLIRRDRHVGHLSSGTTKAVKEQLELLGVTGETVKDGYRLIRNCPRAVIDGFGAQKQLWDGLTGRQAVEELNGGLGASVGGSERTLERGCVLDALAYAIAHGNTSMCLDVMVMLSDRAVNGSKERCTDVHGSRERVTGTRWFEGRMAVRCTDGIEGCRAEYVLTGQGVIVLVGSWAAERVRTD</sequence>
<accession>A0A8S9GD74</accession>
<organism evidence="1 2">
    <name type="scientific">Brassica cretica</name>
    <name type="common">Mustard</name>
    <dbReference type="NCBI Taxonomy" id="69181"/>
    <lineage>
        <taxon>Eukaryota</taxon>
        <taxon>Viridiplantae</taxon>
        <taxon>Streptophyta</taxon>
        <taxon>Embryophyta</taxon>
        <taxon>Tracheophyta</taxon>
        <taxon>Spermatophyta</taxon>
        <taxon>Magnoliopsida</taxon>
        <taxon>eudicotyledons</taxon>
        <taxon>Gunneridae</taxon>
        <taxon>Pentapetalae</taxon>
        <taxon>rosids</taxon>
        <taxon>malvids</taxon>
        <taxon>Brassicales</taxon>
        <taxon>Brassicaceae</taxon>
        <taxon>Brassiceae</taxon>
        <taxon>Brassica</taxon>
    </lineage>
</organism>
<dbReference type="AlphaFoldDB" id="A0A8S9GD74"/>
<evidence type="ECO:0000313" key="2">
    <source>
        <dbReference type="Proteomes" id="UP000712281"/>
    </source>
</evidence>
<gene>
    <name evidence="1" type="ORF">F2Q68_00029476</name>
</gene>